<gene>
    <name evidence="1" type="ORF">L210DRAFT_3387662</name>
</gene>
<proteinExistence type="predicted"/>
<evidence type="ECO:0000313" key="2">
    <source>
        <dbReference type="Proteomes" id="UP001194468"/>
    </source>
</evidence>
<name>A0AAD4C604_BOLED</name>
<keyword evidence="2" id="KW-1185">Reference proteome</keyword>
<dbReference type="EMBL" id="WHUW01000003">
    <property type="protein sequence ID" value="KAF8449200.1"/>
    <property type="molecule type" value="Genomic_DNA"/>
</dbReference>
<accession>A0AAD4C604</accession>
<evidence type="ECO:0000313" key="1">
    <source>
        <dbReference type="EMBL" id="KAF8449200.1"/>
    </source>
</evidence>
<dbReference type="AlphaFoldDB" id="A0AAD4C604"/>
<organism evidence="1 2">
    <name type="scientific">Boletus edulis BED1</name>
    <dbReference type="NCBI Taxonomy" id="1328754"/>
    <lineage>
        <taxon>Eukaryota</taxon>
        <taxon>Fungi</taxon>
        <taxon>Dikarya</taxon>
        <taxon>Basidiomycota</taxon>
        <taxon>Agaricomycotina</taxon>
        <taxon>Agaricomycetes</taxon>
        <taxon>Agaricomycetidae</taxon>
        <taxon>Boletales</taxon>
        <taxon>Boletineae</taxon>
        <taxon>Boletaceae</taxon>
        <taxon>Boletoideae</taxon>
        <taxon>Boletus</taxon>
    </lineage>
</organism>
<reference evidence="1" key="1">
    <citation type="submission" date="2019-10" db="EMBL/GenBank/DDBJ databases">
        <authorList>
            <consortium name="DOE Joint Genome Institute"/>
            <person name="Kuo A."/>
            <person name="Miyauchi S."/>
            <person name="Kiss E."/>
            <person name="Drula E."/>
            <person name="Kohler A."/>
            <person name="Sanchez-Garcia M."/>
            <person name="Andreopoulos B."/>
            <person name="Barry K.W."/>
            <person name="Bonito G."/>
            <person name="Buee M."/>
            <person name="Carver A."/>
            <person name="Chen C."/>
            <person name="Cichocki N."/>
            <person name="Clum A."/>
            <person name="Culley D."/>
            <person name="Crous P.W."/>
            <person name="Fauchery L."/>
            <person name="Girlanda M."/>
            <person name="Hayes R."/>
            <person name="Keri Z."/>
            <person name="LaButti K."/>
            <person name="Lipzen A."/>
            <person name="Lombard V."/>
            <person name="Magnuson J."/>
            <person name="Maillard F."/>
            <person name="Morin E."/>
            <person name="Murat C."/>
            <person name="Nolan M."/>
            <person name="Ohm R."/>
            <person name="Pangilinan J."/>
            <person name="Pereira M."/>
            <person name="Perotto S."/>
            <person name="Peter M."/>
            <person name="Riley R."/>
            <person name="Sitrit Y."/>
            <person name="Stielow B."/>
            <person name="Szollosi G."/>
            <person name="Zifcakova L."/>
            <person name="Stursova M."/>
            <person name="Spatafora J.W."/>
            <person name="Tedersoo L."/>
            <person name="Vaario L.-M."/>
            <person name="Yamada A."/>
            <person name="Yan M."/>
            <person name="Wang P."/>
            <person name="Xu J."/>
            <person name="Bruns T."/>
            <person name="Baldrian P."/>
            <person name="Vilgalys R."/>
            <person name="Henrissat B."/>
            <person name="Grigoriev I.V."/>
            <person name="Hibbett D."/>
            <person name="Nagy L.G."/>
            <person name="Martin F.M."/>
        </authorList>
    </citation>
    <scope>NUCLEOTIDE SEQUENCE</scope>
    <source>
        <strain evidence="1">BED1</strain>
    </source>
</reference>
<comment type="caution">
    <text evidence="1">The sequence shown here is derived from an EMBL/GenBank/DDBJ whole genome shotgun (WGS) entry which is preliminary data.</text>
</comment>
<reference evidence="1" key="2">
    <citation type="journal article" date="2020" name="Nat. Commun.">
        <title>Large-scale genome sequencing of mycorrhizal fungi provides insights into the early evolution of symbiotic traits.</title>
        <authorList>
            <person name="Miyauchi S."/>
            <person name="Kiss E."/>
            <person name="Kuo A."/>
            <person name="Drula E."/>
            <person name="Kohler A."/>
            <person name="Sanchez-Garcia M."/>
            <person name="Morin E."/>
            <person name="Andreopoulos B."/>
            <person name="Barry K.W."/>
            <person name="Bonito G."/>
            <person name="Buee M."/>
            <person name="Carver A."/>
            <person name="Chen C."/>
            <person name="Cichocki N."/>
            <person name="Clum A."/>
            <person name="Culley D."/>
            <person name="Crous P.W."/>
            <person name="Fauchery L."/>
            <person name="Girlanda M."/>
            <person name="Hayes R.D."/>
            <person name="Keri Z."/>
            <person name="LaButti K."/>
            <person name="Lipzen A."/>
            <person name="Lombard V."/>
            <person name="Magnuson J."/>
            <person name="Maillard F."/>
            <person name="Murat C."/>
            <person name="Nolan M."/>
            <person name="Ohm R.A."/>
            <person name="Pangilinan J."/>
            <person name="Pereira M.F."/>
            <person name="Perotto S."/>
            <person name="Peter M."/>
            <person name="Pfister S."/>
            <person name="Riley R."/>
            <person name="Sitrit Y."/>
            <person name="Stielow J.B."/>
            <person name="Szollosi G."/>
            <person name="Zifcakova L."/>
            <person name="Stursova M."/>
            <person name="Spatafora J.W."/>
            <person name="Tedersoo L."/>
            <person name="Vaario L.M."/>
            <person name="Yamada A."/>
            <person name="Yan M."/>
            <person name="Wang P."/>
            <person name="Xu J."/>
            <person name="Bruns T."/>
            <person name="Baldrian P."/>
            <person name="Vilgalys R."/>
            <person name="Dunand C."/>
            <person name="Henrissat B."/>
            <person name="Grigoriev I.V."/>
            <person name="Hibbett D."/>
            <person name="Nagy L.G."/>
            <person name="Martin F.M."/>
        </authorList>
    </citation>
    <scope>NUCLEOTIDE SEQUENCE</scope>
    <source>
        <strain evidence="1">BED1</strain>
    </source>
</reference>
<sequence>MELLTCQLLLDVRTCWDSTYTMINCLHGLHQGIDYYLAAPQNGDIAKHKLSDLEWEVLHNVDSSHPRIPSAAQKMMCGECSPLLGGAIPAYETFTFQWRNLSTLQDHPHIGAFILEGLPTAMKYHTHV</sequence>
<protein>
    <submittedName>
        <fullName evidence="1">Uncharacterized protein</fullName>
    </submittedName>
</protein>
<dbReference type="Proteomes" id="UP001194468">
    <property type="component" value="Unassembled WGS sequence"/>
</dbReference>